<dbReference type="SMART" id="SM00248">
    <property type="entry name" value="ANK"/>
    <property type="match status" value="1"/>
</dbReference>
<dbReference type="InterPro" id="IPR054471">
    <property type="entry name" value="GPIID_WHD"/>
</dbReference>
<dbReference type="Pfam" id="PF00023">
    <property type="entry name" value="Ank"/>
    <property type="match status" value="1"/>
</dbReference>
<evidence type="ECO:0000313" key="5">
    <source>
        <dbReference type="Proteomes" id="UP000717696"/>
    </source>
</evidence>
<keyword evidence="1" id="KW-0040">ANK repeat</keyword>
<feature type="region of interest" description="Disordered" evidence="2">
    <location>
        <begin position="504"/>
        <end position="525"/>
    </location>
</feature>
<dbReference type="InterPro" id="IPR036770">
    <property type="entry name" value="Ankyrin_rpt-contain_sf"/>
</dbReference>
<protein>
    <recommendedName>
        <fullName evidence="3">GPI inositol-deacylase winged helix domain-containing protein</fullName>
    </recommendedName>
</protein>
<comment type="caution">
    <text evidence="4">The sequence shown here is derived from an EMBL/GenBank/DDBJ whole genome shotgun (WGS) entry which is preliminary data.</text>
</comment>
<evidence type="ECO:0000256" key="2">
    <source>
        <dbReference type="SAM" id="MobiDB-lite"/>
    </source>
</evidence>
<sequence length="525" mass="58416">MADPLGIIGAIGVAAHITHLLMKLGLDWKSAPADARAFVDELQTLKTVLSETNTNLILNPDFVEAFHGRHSAVLSQLDKLFSAPAFLALAKQYSLQSSWTISSRRITLAPVLSIQTTDDIFSSLLRQLSQKTTSVFGLLEDLHNECSKVDIRYFGSLQPLSTHRIRANQEDVEAYMEANLNKLPSCVQKSGKLQGEIKSAISQAVDGMFLLAHIYLDSLDDKLTPRKVRTALAKIRNQNQGRGEDERAHVLSQAYDQAMERINSQRSGSRKLALLVLAWITFAKAPLSAIELQHALAVEVGGSELHEDNMPQVEDMVSICAGLVTLDVESKVVRLVHYTTQEYLRQKRNFWGLDPEAEIATACITYMSLESFRPVTSRGHLESKKYEYPDELLRLHPLYRYAARNWGYHIQGASKSCPGMLEFLQSTEAVAASIAITYTAGSYGFLRHHHSGGLHLASWFGIQEVVDTQWVEGLLESSDPQGRTPISWAAENGQEQMVKRLLEKGARPDPPIPMKLDTKPTSLWG</sequence>
<name>A0A9P9J363_9HYPO</name>
<dbReference type="PANTHER" id="PTHR10039">
    <property type="entry name" value="AMELOGENIN"/>
    <property type="match status" value="1"/>
</dbReference>
<dbReference type="Gene3D" id="1.25.40.20">
    <property type="entry name" value="Ankyrin repeat-containing domain"/>
    <property type="match status" value="1"/>
</dbReference>
<dbReference type="SUPFAM" id="SSF48403">
    <property type="entry name" value="Ankyrin repeat"/>
    <property type="match status" value="1"/>
</dbReference>
<keyword evidence="5" id="KW-1185">Reference proteome</keyword>
<feature type="domain" description="GPI inositol-deacylase winged helix" evidence="3">
    <location>
        <begin position="265"/>
        <end position="347"/>
    </location>
</feature>
<accession>A0A9P9J363</accession>
<dbReference type="PANTHER" id="PTHR10039:SF15">
    <property type="entry name" value="NACHT DOMAIN-CONTAINING PROTEIN"/>
    <property type="match status" value="1"/>
</dbReference>
<evidence type="ECO:0000256" key="1">
    <source>
        <dbReference type="PROSITE-ProRule" id="PRU00023"/>
    </source>
</evidence>
<reference evidence="4" key="1">
    <citation type="journal article" date="2021" name="Nat. Commun.">
        <title>Genetic determinants of endophytism in the Arabidopsis root mycobiome.</title>
        <authorList>
            <person name="Mesny F."/>
            <person name="Miyauchi S."/>
            <person name="Thiergart T."/>
            <person name="Pickel B."/>
            <person name="Atanasova L."/>
            <person name="Karlsson M."/>
            <person name="Huettel B."/>
            <person name="Barry K.W."/>
            <person name="Haridas S."/>
            <person name="Chen C."/>
            <person name="Bauer D."/>
            <person name="Andreopoulos W."/>
            <person name="Pangilinan J."/>
            <person name="LaButti K."/>
            <person name="Riley R."/>
            <person name="Lipzen A."/>
            <person name="Clum A."/>
            <person name="Drula E."/>
            <person name="Henrissat B."/>
            <person name="Kohler A."/>
            <person name="Grigoriev I.V."/>
            <person name="Martin F.M."/>
            <person name="Hacquard S."/>
        </authorList>
    </citation>
    <scope>NUCLEOTIDE SEQUENCE</scope>
    <source>
        <strain evidence="4">MPI-CAGE-AT-0021</strain>
    </source>
</reference>
<proteinExistence type="predicted"/>
<organism evidence="4 5">
    <name type="scientific">Dactylonectria estremocensis</name>
    <dbReference type="NCBI Taxonomy" id="1079267"/>
    <lineage>
        <taxon>Eukaryota</taxon>
        <taxon>Fungi</taxon>
        <taxon>Dikarya</taxon>
        <taxon>Ascomycota</taxon>
        <taxon>Pezizomycotina</taxon>
        <taxon>Sordariomycetes</taxon>
        <taxon>Hypocreomycetidae</taxon>
        <taxon>Hypocreales</taxon>
        <taxon>Nectriaceae</taxon>
        <taxon>Dactylonectria</taxon>
    </lineage>
</organism>
<dbReference type="PROSITE" id="PS50088">
    <property type="entry name" value="ANK_REPEAT"/>
    <property type="match status" value="1"/>
</dbReference>
<dbReference type="Pfam" id="PF22939">
    <property type="entry name" value="WHD_GPIID"/>
    <property type="match status" value="1"/>
</dbReference>
<feature type="repeat" description="ANK" evidence="1">
    <location>
        <begin position="481"/>
        <end position="509"/>
    </location>
</feature>
<evidence type="ECO:0000313" key="4">
    <source>
        <dbReference type="EMBL" id="KAH7144600.1"/>
    </source>
</evidence>
<dbReference type="Proteomes" id="UP000717696">
    <property type="component" value="Unassembled WGS sequence"/>
</dbReference>
<dbReference type="OrthoDB" id="1577640at2759"/>
<evidence type="ECO:0000259" key="3">
    <source>
        <dbReference type="Pfam" id="PF22939"/>
    </source>
</evidence>
<dbReference type="InterPro" id="IPR002110">
    <property type="entry name" value="Ankyrin_rpt"/>
</dbReference>
<gene>
    <name evidence="4" type="ORF">B0J13DRAFT_635874</name>
</gene>
<dbReference type="PROSITE" id="PS50297">
    <property type="entry name" value="ANK_REP_REGION"/>
    <property type="match status" value="1"/>
</dbReference>
<dbReference type="EMBL" id="JAGMUU010000010">
    <property type="protein sequence ID" value="KAH7144600.1"/>
    <property type="molecule type" value="Genomic_DNA"/>
</dbReference>
<dbReference type="AlphaFoldDB" id="A0A9P9J363"/>